<dbReference type="RefSeq" id="WP_044665721.1">
    <property type="nucleotide sequence ID" value="NZ_CDRZ01000261.1"/>
</dbReference>
<organism evidence="2 3">
    <name type="scientific">Syntrophaceticus schinkii</name>
    <dbReference type="NCBI Taxonomy" id="499207"/>
    <lineage>
        <taxon>Bacteria</taxon>
        <taxon>Bacillati</taxon>
        <taxon>Bacillota</taxon>
        <taxon>Clostridia</taxon>
        <taxon>Thermoanaerobacterales</taxon>
        <taxon>Thermoanaerobacterales Family III. Incertae Sedis</taxon>
        <taxon>Syntrophaceticus</taxon>
    </lineage>
</organism>
<evidence type="ECO:0000259" key="1">
    <source>
        <dbReference type="Pfam" id="PF05209"/>
    </source>
</evidence>
<dbReference type="Proteomes" id="UP000046155">
    <property type="component" value="Unassembled WGS sequence"/>
</dbReference>
<accession>A0A0B7MNP2</accession>
<dbReference type="InterPro" id="IPR007874">
    <property type="entry name" value="MinC_N"/>
</dbReference>
<dbReference type="EMBL" id="CDRZ01000261">
    <property type="protein sequence ID" value="CEO89863.1"/>
    <property type="molecule type" value="Genomic_DNA"/>
</dbReference>
<name>A0A0B7MNP2_9FIRM</name>
<keyword evidence="3" id="KW-1185">Reference proteome</keyword>
<dbReference type="Pfam" id="PF05209">
    <property type="entry name" value="MinC_N"/>
    <property type="match status" value="1"/>
</dbReference>
<reference evidence="3" key="1">
    <citation type="submission" date="2015-01" db="EMBL/GenBank/DDBJ databases">
        <authorList>
            <person name="Manzoor Shahid"/>
            <person name="Zubair Saima"/>
        </authorList>
    </citation>
    <scope>NUCLEOTIDE SEQUENCE [LARGE SCALE GENOMIC DNA]</scope>
    <source>
        <strain evidence="3">Sp3</strain>
    </source>
</reference>
<protein>
    <submittedName>
        <fullName evidence="2">Probable septum site-determining protein MinC (Part 1)</fullName>
    </submittedName>
</protein>
<gene>
    <name evidence="2" type="primary">minC</name>
    <name evidence="2" type="ORF">SSCH_620014</name>
</gene>
<evidence type="ECO:0000313" key="3">
    <source>
        <dbReference type="Proteomes" id="UP000046155"/>
    </source>
</evidence>
<evidence type="ECO:0000313" key="2">
    <source>
        <dbReference type="EMBL" id="CEO89863.1"/>
    </source>
</evidence>
<proteinExistence type="predicted"/>
<feature type="domain" description="Septum formation inhibitor MinC N-terminal" evidence="1">
    <location>
        <begin position="6"/>
        <end position="72"/>
    </location>
</feature>
<dbReference type="GO" id="GO:0051302">
    <property type="term" value="P:regulation of cell division"/>
    <property type="evidence" value="ECO:0007669"/>
    <property type="project" value="InterPro"/>
</dbReference>
<dbReference type="AlphaFoldDB" id="A0A0B7MNP2"/>
<sequence length="127" mass="14512">MNDLICFKGYRDGVTLILNDAEPDFGEILKQLKMKMSHLNFFRGAVVNIDIGQREALSPEQLDSLEEILSTKNIHIKNVVPNGEKPGVVKSSSVQTVQHEKSRYLHDQQNYQVRTESFSPGKYCPYR</sequence>
<dbReference type="Gene3D" id="3.30.160.540">
    <property type="match status" value="1"/>
</dbReference>